<protein>
    <submittedName>
        <fullName evidence="1">Uncharacterized protein</fullName>
    </submittedName>
</protein>
<dbReference type="RefSeq" id="WP_259970404.1">
    <property type="nucleotide sequence ID" value="NZ_CP081070.1"/>
</dbReference>
<dbReference type="Proteomes" id="UP001058713">
    <property type="component" value="Chromosome"/>
</dbReference>
<organism evidence="1 2">
    <name type="scientific">Leisingera caerulea</name>
    <name type="common">Phaeobacter caeruleus</name>
    <dbReference type="NCBI Taxonomy" id="506591"/>
    <lineage>
        <taxon>Bacteria</taxon>
        <taxon>Pseudomonadati</taxon>
        <taxon>Pseudomonadota</taxon>
        <taxon>Alphaproteobacteria</taxon>
        <taxon>Rhodobacterales</taxon>
        <taxon>Roseobacteraceae</taxon>
        <taxon>Leisingera</taxon>
    </lineage>
</organism>
<evidence type="ECO:0000313" key="1">
    <source>
        <dbReference type="EMBL" id="UWQ52588.1"/>
    </source>
</evidence>
<evidence type="ECO:0000313" key="2">
    <source>
        <dbReference type="Proteomes" id="UP001058713"/>
    </source>
</evidence>
<name>A0A9Q9HCG0_LEICA</name>
<dbReference type="KEGG" id="lcae:K3721_11160"/>
<dbReference type="EMBL" id="CP081070">
    <property type="protein sequence ID" value="UWQ52588.1"/>
    <property type="molecule type" value="Genomic_DNA"/>
</dbReference>
<gene>
    <name evidence="1" type="ORF">K3721_11160</name>
</gene>
<sequence>MKQPAPFAIAASVFALGMVSPPEATGDEHSHFDTPGFLSACTVFVPDVAFAVPMDTQCVSQAVRMCNLSREMKALQHCADLAAAWMEADGASIVSQMPGFDESVLDDNWHEGLSLPALADAPDCTKVFDPNLPPETACRYSEALSEWLKLRILLRSEVVSGDASQ</sequence>
<accession>A0A9Q9HCG0</accession>
<dbReference type="AlphaFoldDB" id="A0A9Q9HCG0"/>
<reference evidence="1" key="1">
    <citation type="submission" date="2021-08" db="EMBL/GenBank/DDBJ databases">
        <authorList>
            <person name="Nwanade C."/>
            <person name="Wang M."/>
            <person name="Masoudi A."/>
            <person name="Yu Z."/>
            <person name="Liu J."/>
        </authorList>
    </citation>
    <scope>NUCLEOTIDE SEQUENCE</scope>
    <source>
        <strain evidence="1">S122</strain>
    </source>
</reference>
<proteinExistence type="predicted"/>